<dbReference type="AlphaFoldDB" id="A0A2A5CGX5"/>
<evidence type="ECO:0000313" key="2">
    <source>
        <dbReference type="Proteomes" id="UP000228987"/>
    </source>
</evidence>
<dbReference type="SUPFAM" id="SSF55331">
    <property type="entry name" value="Tautomerase/MIF"/>
    <property type="match status" value="1"/>
</dbReference>
<reference evidence="2" key="1">
    <citation type="submission" date="2017-08" db="EMBL/GenBank/DDBJ databases">
        <title>A dynamic microbial community with high functional redundancy inhabits the cold, oxic subseafloor aquifer.</title>
        <authorList>
            <person name="Tully B.J."/>
            <person name="Wheat C.G."/>
            <person name="Glazer B.T."/>
            <person name="Huber J.A."/>
        </authorList>
    </citation>
    <scope>NUCLEOTIDE SEQUENCE [LARGE SCALE GENOMIC DNA]</scope>
</reference>
<dbReference type="InterPro" id="IPR004220">
    <property type="entry name" value="5-COMe_2-OHmuconate_Isoase"/>
</dbReference>
<dbReference type="CDD" id="cd00580">
    <property type="entry name" value="CHMI"/>
    <property type="match status" value="1"/>
</dbReference>
<dbReference type="Pfam" id="PF02962">
    <property type="entry name" value="CHMI"/>
    <property type="match status" value="1"/>
</dbReference>
<dbReference type="EMBL" id="NVWI01000002">
    <property type="protein sequence ID" value="PCJ42788.1"/>
    <property type="molecule type" value="Genomic_DNA"/>
</dbReference>
<dbReference type="Proteomes" id="UP000228987">
    <property type="component" value="Unassembled WGS sequence"/>
</dbReference>
<dbReference type="InterPro" id="IPR014347">
    <property type="entry name" value="Tautomerase/MIF_sf"/>
</dbReference>
<evidence type="ECO:0000313" key="1">
    <source>
        <dbReference type="EMBL" id="PCJ42788.1"/>
    </source>
</evidence>
<proteinExistence type="predicted"/>
<dbReference type="GO" id="GO:0008704">
    <property type="term" value="F:5-carboxymethyl-2-hydroxymuconate delta-isomerase activity"/>
    <property type="evidence" value="ECO:0007669"/>
    <property type="project" value="InterPro"/>
</dbReference>
<dbReference type="PANTHER" id="PTHR37950">
    <property type="entry name" value="4-HYDROXYPHENYLACETATE CATABOLISM PROTEIN"/>
    <property type="match status" value="1"/>
</dbReference>
<protein>
    <submittedName>
        <fullName evidence="1">5-carboxymethyl-2-hydroxymuconate isomerase</fullName>
    </submittedName>
</protein>
<dbReference type="Gene3D" id="3.30.429.10">
    <property type="entry name" value="Macrophage Migration Inhibitory Factor"/>
    <property type="match status" value="1"/>
</dbReference>
<name>A0A2A5CGX5_9GAMM</name>
<gene>
    <name evidence="1" type="ORF">COA71_04610</name>
</gene>
<accession>A0A2A5CGX5</accession>
<comment type="caution">
    <text evidence="1">The sequence shown here is derived from an EMBL/GenBank/DDBJ whole genome shotgun (WGS) entry which is preliminary data.</text>
</comment>
<keyword evidence="1" id="KW-0413">Isomerase</keyword>
<organism evidence="1 2">
    <name type="scientific">SAR86 cluster bacterium</name>
    <dbReference type="NCBI Taxonomy" id="2030880"/>
    <lineage>
        <taxon>Bacteria</taxon>
        <taxon>Pseudomonadati</taxon>
        <taxon>Pseudomonadota</taxon>
        <taxon>Gammaproteobacteria</taxon>
        <taxon>SAR86 cluster</taxon>
    </lineage>
</organism>
<sequence length="114" mass="13095">MPHFVMDCSETVFESHNEDFIIEQVHLAANSTGLFNENDIKVRLNPFQKYSVGNKREDFIHIFVYIMQGRTTEQKAKISHTVVTKLAALFPDIPNIAVNINDFEKATYCSRAML</sequence>
<dbReference type="PANTHER" id="PTHR37950:SF1">
    <property type="entry name" value="4-HYDROXYPHENYLACETATE CATABOLISM PROTEIN"/>
    <property type="match status" value="1"/>
</dbReference>